<dbReference type="AlphaFoldDB" id="A5E755"/>
<evidence type="ECO:0000313" key="15">
    <source>
        <dbReference type="EMBL" id="EDK47263.1"/>
    </source>
</evidence>
<evidence type="ECO:0000256" key="1">
    <source>
        <dbReference type="ARBA" id="ARBA00004576"/>
    </source>
</evidence>
<feature type="compositionally biased region" description="Acidic residues" evidence="13">
    <location>
        <begin position="674"/>
        <end position="684"/>
    </location>
</feature>
<evidence type="ECO:0000256" key="4">
    <source>
        <dbReference type="ARBA" id="ARBA00014458"/>
    </source>
</evidence>
<evidence type="ECO:0000256" key="7">
    <source>
        <dbReference type="ARBA" id="ARBA00022801"/>
    </source>
</evidence>
<dbReference type="EMBL" id="CH981533">
    <property type="protein sequence ID" value="EDK47263.1"/>
    <property type="molecule type" value="Genomic_DNA"/>
</dbReference>
<keyword evidence="5 12" id="KW-0926">Vacuole</keyword>
<evidence type="ECO:0000256" key="12">
    <source>
        <dbReference type="PIRNR" id="PIRNR027093"/>
    </source>
</evidence>
<keyword evidence="11" id="KW-0325">Glycoprotein</keyword>
<comment type="similarity">
    <text evidence="2">Belongs to the endopolyphosphatase PPN1 family.</text>
</comment>
<keyword evidence="7 12" id="KW-0378">Hydrolase</keyword>
<feature type="compositionally biased region" description="Basic residues" evidence="13">
    <location>
        <begin position="393"/>
        <end position="417"/>
    </location>
</feature>
<protein>
    <recommendedName>
        <fullName evidence="4 12">Endopolyphosphatase</fullName>
        <ecNumber evidence="3 12">3.6.1.10</ecNumber>
    </recommendedName>
</protein>
<dbReference type="GO" id="GO:0006798">
    <property type="term" value="P:polyphosphate catabolic process"/>
    <property type="evidence" value="ECO:0007669"/>
    <property type="project" value="EnsemblFungi"/>
</dbReference>
<dbReference type="GO" id="GO:0005634">
    <property type="term" value="C:nucleus"/>
    <property type="evidence" value="ECO:0007669"/>
    <property type="project" value="EnsemblFungi"/>
</dbReference>
<comment type="subcellular location">
    <subcellularLocation>
        <location evidence="1">Vacuole membrane</location>
        <topology evidence="1">Single-pass type II membrane protein</topology>
    </subcellularLocation>
</comment>
<gene>
    <name evidence="15" type="ORF">LELG_05444</name>
</gene>
<dbReference type="GO" id="GO:0000329">
    <property type="term" value="C:fungal-type vacuole membrane"/>
    <property type="evidence" value="ECO:0007669"/>
    <property type="project" value="EnsemblFungi"/>
</dbReference>
<dbReference type="PIRSF" id="PIRSF027093">
    <property type="entry name" value="EndopolyPtase_N1"/>
    <property type="match status" value="1"/>
</dbReference>
<evidence type="ECO:0000256" key="11">
    <source>
        <dbReference type="ARBA" id="ARBA00023180"/>
    </source>
</evidence>
<keyword evidence="6" id="KW-0812">Transmembrane</keyword>
<evidence type="ECO:0000256" key="3">
    <source>
        <dbReference type="ARBA" id="ARBA00012459"/>
    </source>
</evidence>
<dbReference type="PANTHER" id="PTHR10340:SF55">
    <property type="entry name" value="ENDOPOLYPHOSPHATASE"/>
    <property type="match status" value="1"/>
</dbReference>
<dbReference type="GeneID" id="5230456"/>
<keyword evidence="16" id="KW-1185">Reference proteome</keyword>
<keyword evidence="9" id="KW-1133">Transmembrane helix</keyword>
<accession>A5E755</accession>
<proteinExistence type="inferred from homology"/>
<dbReference type="GO" id="GO:0008081">
    <property type="term" value="F:phosphoric diester hydrolase activity"/>
    <property type="evidence" value="ECO:0007669"/>
    <property type="project" value="TreeGrafter"/>
</dbReference>
<dbReference type="EC" id="3.6.1.10" evidence="3 12"/>
<feature type="domain" description="Calcineurin-like phosphoesterase" evidence="14">
    <location>
        <begin position="111"/>
        <end position="339"/>
    </location>
</feature>
<evidence type="ECO:0000256" key="13">
    <source>
        <dbReference type="SAM" id="MobiDB-lite"/>
    </source>
</evidence>
<dbReference type="HOGENOM" id="CLU_013424_1_0_1"/>
<feature type="region of interest" description="Disordered" evidence="13">
    <location>
        <begin position="389"/>
        <end position="419"/>
    </location>
</feature>
<dbReference type="Proteomes" id="UP000001996">
    <property type="component" value="Unassembled WGS sequence"/>
</dbReference>
<dbReference type="OrthoDB" id="348678at2759"/>
<organism evidence="15 16">
    <name type="scientific">Lodderomyces elongisporus (strain ATCC 11503 / CBS 2605 / JCM 1781 / NBRC 1676 / NRRL YB-4239)</name>
    <name type="common">Yeast</name>
    <name type="synonym">Saccharomyces elongisporus</name>
    <dbReference type="NCBI Taxonomy" id="379508"/>
    <lineage>
        <taxon>Eukaryota</taxon>
        <taxon>Fungi</taxon>
        <taxon>Dikarya</taxon>
        <taxon>Ascomycota</taxon>
        <taxon>Saccharomycotina</taxon>
        <taxon>Pichiomycetes</taxon>
        <taxon>Debaryomycetaceae</taxon>
        <taxon>Candida/Lodderomyces clade</taxon>
        <taxon>Lodderomyces</taxon>
    </lineage>
</organism>
<dbReference type="InterPro" id="IPR029052">
    <property type="entry name" value="Metallo-depent_PP-like"/>
</dbReference>
<evidence type="ECO:0000256" key="10">
    <source>
        <dbReference type="ARBA" id="ARBA00023136"/>
    </source>
</evidence>
<dbReference type="GO" id="GO:0005829">
    <property type="term" value="C:cytosol"/>
    <property type="evidence" value="ECO:0007669"/>
    <property type="project" value="EnsemblFungi"/>
</dbReference>
<dbReference type="KEGG" id="lel:PVL30_004984"/>
<evidence type="ECO:0000256" key="6">
    <source>
        <dbReference type="ARBA" id="ARBA00022692"/>
    </source>
</evidence>
<dbReference type="OMA" id="WAERYSV"/>
<dbReference type="GO" id="GO:0004309">
    <property type="term" value="F:exopolyphosphatase activity"/>
    <property type="evidence" value="ECO:0007669"/>
    <property type="project" value="EnsemblFungi"/>
</dbReference>
<feature type="region of interest" description="Disordered" evidence="13">
    <location>
        <begin position="658"/>
        <end position="712"/>
    </location>
</feature>
<dbReference type="InterPro" id="IPR041805">
    <property type="entry name" value="ASMase/PPN1_MPP"/>
</dbReference>
<comment type="catalytic activity">
    <reaction evidence="12">
        <text>[phosphate](n+1) + n H2O = (n+1) phosphate + n H(+)</text>
        <dbReference type="Rhea" id="RHEA:22452"/>
        <dbReference type="Rhea" id="RHEA-COMP:14280"/>
        <dbReference type="ChEBI" id="CHEBI:15377"/>
        <dbReference type="ChEBI" id="CHEBI:15378"/>
        <dbReference type="ChEBI" id="CHEBI:16838"/>
        <dbReference type="ChEBI" id="CHEBI:43474"/>
        <dbReference type="EC" id="3.6.1.10"/>
    </reaction>
</comment>
<evidence type="ECO:0000256" key="9">
    <source>
        <dbReference type="ARBA" id="ARBA00022989"/>
    </source>
</evidence>
<dbReference type="SUPFAM" id="SSF56300">
    <property type="entry name" value="Metallo-dependent phosphatases"/>
    <property type="match status" value="1"/>
</dbReference>
<keyword evidence="8" id="KW-0735">Signal-anchor</keyword>
<evidence type="ECO:0000259" key="14">
    <source>
        <dbReference type="Pfam" id="PF00149"/>
    </source>
</evidence>
<evidence type="ECO:0000256" key="2">
    <source>
        <dbReference type="ARBA" id="ARBA00010399"/>
    </source>
</evidence>
<dbReference type="STRING" id="379508.A5E755"/>
<dbReference type="GO" id="GO:0000298">
    <property type="term" value="F:endopolyphosphatase activity"/>
    <property type="evidence" value="ECO:0007669"/>
    <property type="project" value="UniProtKB-EC"/>
</dbReference>
<evidence type="ECO:0000256" key="8">
    <source>
        <dbReference type="ARBA" id="ARBA00022968"/>
    </source>
</evidence>
<dbReference type="InterPro" id="IPR004843">
    <property type="entry name" value="Calcineurin-like_PHP"/>
</dbReference>
<dbReference type="FunCoup" id="A5E755">
    <property type="interactions" value="213"/>
</dbReference>
<reference evidence="15 16" key="1">
    <citation type="journal article" date="2009" name="Nature">
        <title>Evolution of pathogenicity and sexual reproduction in eight Candida genomes.</title>
        <authorList>
            <person name="Butler G."/>
            <person name="Rasmussen M.D."/>
            <person name="Lin M.F."/>
            <person name="Santos M.A."/>
            <person name="Sakthikumar S."/>
            <person name="Munro C.A."/>
            <person name="Rheinbay E."/>
            <person name="Grabherr M."/>
            <person name="Forche A."/>
            <person name="Reedy J.L."/>
            <person name="Agrafioti I."/>
            <person name="Arnaud M.B."/>
            <person name="Bates S."/>
            <person name="Brown A.J."/>
            <person name="Brunke S."/>
            <person name="Costanzo M.C."/>
            <person name="Fitzpatrick D.A."/>
            <person name="de Groot P.W."/>
            <person name="Harris D."/>
            <person name="Hoyer L.L."/>
            <person name="Hube B."/>
            <person name="Klis F.M."/>
            <person name="Kodira C."/>
            <person name="Lennard N."/>
            <person name="Logue M.E."/>
            <person name="Martin R."/>
            <person name="Neiman A.M."/>
            <person name="Nikolaou E."/>
            <person name="Quail M.A."/>
            <person name="Quinn J."/>
            <person name="Santos M.C."/>
            <person name="Schmitzberger F.F."/>
            <person name="Sherlock G."/>
            <person name="Shah P."/>
            <person name="Silverstein K.A."/>
            <person name="Skrzypek M.S."/>
            <person name="Soll D."/>
            <person name="Staggs R."/>
            <person name="Stansfield I."/>
            <person name="Stumpf M.P."/>
            <person name="Sudbery P.E."/>
            <person name="Srikantha T."/>
            <person name="Zeng Q."/>
            <person name="Berman J."/>
            <person name="Berriman M."/>
            <person name="Heitman J."/>
            <person name="Gow N.A."/>
            <person name="Lorenz M.C."/>
            <person name="Birren B.W."/>
            <person name="Kellis M."/>
            <person name="Cuomo C.A."/>
        </authorList>
    </citation>
    <scope>NUCLEOTIDE SEQUENCE [LARGE SCALE GENOMIC DNA]</scope>
    <source>
        <strain evidence="16">ATCC 11503 / BCRC 21390 / CBS 2605 / JCM 1781 / NBRC 1676 / NRRL YB-4239</strain>
    </source>
</reference>
<dbReference type="InParanoid" id="A5E755"/>
<dbReference type="eggNOG" id="KOG3770">
    <property type="taxonomic scope" value="Eukaryota"/>
</dbReference>
<feature type="compositionally biased region" description="Low complexity" evidence="13">
    <location>
        <begin position="664"/>
        <end position="673"/>
    </location>
</feature>
<evidence type="ECO:0000256" key="5">
    <source>
        <dbReference type="ARBA" id="ARBA00022554"/>
    </source>
</evidence>
<dbReference type="Pfam" id="PF00149">
    <property type="entry name" value="Metallophos"/>
    <property type="match status" value="1"/>
</dbReference>
<keyword evidence="10 12" id="KW-0472">Membrane</keyword>
<name>A5E755_LODEL</name>
<dbReference type="InterPro" id="IPR012358">
    <property type="entry name" value="EndopolyPtase_N1"/>
</dbReference>
<dbReference type="CDD" id="cd00842">
    <property type="entry name" value="MPP_ASMase"/>
    <property type="match status" value="1"/>
</dbReference>
<dbReference type="PANTHER" id="PTHR10340">
    <property type="entry name" value="SPHINGOMYELIN PHOSPHODIESTERASE"/>
    <property type="match status" value="1"/>
</dbReference>
<comment type="function">
    <text evidence="12">Catalyzes the hydrolysis of inorganic polyphosphate (polyP) chains of many hundreds of phosphate residues into shorter lengths.</text>
</comment>
<evidence type="ECO:0000313" key="16">
    <source>
        <dbReference type="Proteomes" id="UP000001996"/>
    </source>
</evidence>
<sequence length="740" mass="84963">MPLLLEKEDLIYNPSHKSNSRVYGTNSAAKVQTYIKGIFILLMAIASLFAITKFDTSTNTNTDINTNTNIDIQLTEPSLAQQNDLKRLGLTPKKSIKLTTPEKGEQIIHGRFLHITDIHPDPYFKIGSSFDEACHGSTGDAQKYGNAISGCDSSMIAMNDTIKWIAENLKDKIDFIVWTGDNIRHDNDRNFPRTEQNIFEMNELVSNLMYETFKKKDTPELEVDLIPSLGNNDVFPHNLFSVGPTLQTRELFQIWQKFIPQAQMHVFNRGAYFFKEVIPGKLAILSINTLYWYQLNPLVDNCDGKKEPGYKLFEWLGYVLKEMRARKMKVWLTGHVPPNEKNYDLTCLRKYVVWTHEFRDVIIGGLYGHMNLDHIIPLDSVAAYKSIKEDQKKKKKKKNKKKNKNRNKRRKEGKNKSKSTGLLSYFQSENADEYDEYKDTAPLGKTPLFKALDSKFDDGFFRVQGGVPANKVAYMETLRESLYAEVKGKRKSGNYGERYSIAHVASSIVPTFNPGLRVWEYNITELANELKTIKFEPWDKFFYEIETLIEKQSLYDAKDESKEDKFSLFMSAEKKRDKTFPLPMPKTAKLGPAYIPQTFTPERYVNYYADLEAINKGDKPFGFEIEYMTDDADYQLPVLTVDSWLKLARDLGKPIKSKREELDNNSNNNNNNVDYDDDDDEKEEENGKGIQEENEGQVAAKGGKGKKGGKGRKLDKLEALWKVYLKDAFVSSDYEHKGLG</sequence>